<dbReference type="EMBL" id="AFAR01000038">
    <property type="protein sequence ID" value="EGF29344.1"/>
    <property type="molecule type" value="Genomic_DNA"/>
</dbReference>
<evidence type="ECO:0000313" key="1">
    <source>
        <dbReference type="EMBL" id="EGF29344.1"/>
    </source>
</evidence>
<name>F2ALX2_RHOBT</name>
<dbReference type="SUPFAM" id="SSF51905">
    <property type="entry name" value="FAD/NAD(P)-binding domain"/>
    <property type="match status" value="1"/>
</dbReference>
<comment type="caution">
    <text evidence="1">The sequence shown here is derived from an EMBL/GenBank/DDBJ whole genome shotgun (WGS) entry which is preliminary data.</text>
</comment>
<organism evidence="1 2">
    <name type="scientific">Rhodopirellula baltica WH47</name>
    <dbReference type="NCBI Taxonomy" id="991778"/>
    <lineage>
        <taxon>Bacteria</taxon>
        <taxon>Pseudomonadati</taxon>
        <taxon>Planctomycetota</taxon>
        <taxon>Planctomycetia</taxon>
        <taxon>Pirellulales</taxon>
        <taxon>Pirellulaceae</taxon>
        <taxon>Rhodopirellula</taxon>
    </lineage>
</organism>
<evidence type="ECO:0000313" key="2">
    <source>
        <dbReference type="Proteomes" id="UP000006222"/>
    </source>
</evidence>
<dbReference type="InterPro" id="IPR036188">
    <property type="entry name" value="FAD/NAD-bd_sf"/>
</dbReference>
<dbReference type="AlphaFoldDB" id="F2ALX2"/>
<proteinExistence type="predicted"/>
<dbReference type="Proteomes" id="UP000006222">
    <property type="component" value="Unassembled WGS sequence"/>
</dbReference>
<sequence length="303" mass="33826">MGVEDCHLRVCDSAPTIRDRWLAGCESFLLSKRFVFAENRHVFMNDSTLDPPGSIVVIGTTELGIEAALYGRFLGYDVTLVSGADAWADRPDADEIVRRIGPTFRGDWFDRHWLDGRELAECWDLASPMLPDRSLSSLAFNAIAAQRGDEIPAALPVTIGEWIRDGLLAVTRSDLLRGRVWPNVMVTSVETVDVVEEPDEEAEADDELDGSIPPDYLLQYQNVGEADDNAPESQQCECVIVAGLPESARGFSKPAADEYWFELTEPETNDAEEMLREGRRQIAAIYSQLMGREELDLYRPLRG</sequence>
<protein>
    <submittedName>
        <fullName evidence="1">Uncharacterized protein</fullName>
    </submittedName>
</protein>
<dbReference type="PATRIC" id="fig|991778.3.peg.695"/>
<gene>
    <name evidence="1" type="ORF">RBWH47_04773</name>
</gene>
<accession>F2ALX2</accession>
<reference evidence="1 2" key="1">
    <citation type="journal article" date="2013" name="Mar. Genomics">
        <title>Expression of sulfatases in Rhodopirellula baltica and the diversity of sulfatases in the genus Rhodopirellula.</title>
        <authorList>
            <person name="Wegner C.E."/>
            <person name="Richter-Heitmann T."/>
            <person name="Klindworth A."/>
            <person name="Klockow C."/>
            <person name="Richter M."/>
            <person name="Achstetter T."/>
            <person name="Glockner F.O."/>
            <person name="Harder J."/>
        </authorList>
    </citation>
    <scope>NUCLEOTIDE SEQUENCE [LARGE SCALE GENOMIC DNA]</scope>
    <source>
        <strain evidence="1 2">WH47</strain>
    </source>
</reference>